<dbReference type="EMBL" id="JAWNGG020000259">
    <property type="protein sequence ID" value="KAK9295471.1"/>
    <property type="molecule type" value="Genomic_DNA"/>
</dbReference>
<dbReference type="PANTHER" id="PTHR22166">
    <property type="entry name" value="ENDOPLASMIC RETICULUM JUNCTION FORMATION PROTEIN LUNAPARK"/>
    <property type="match status" value="1"/>
</dbReference>
<keyword evidence="6" id="KW-1185">Reference proteome</keyword>
<feature type="transmembrane region" description="Helical" evidence="2">
    <location>
        <begin position="45"/>
        <end position="67"/>
    </location>
</feature>
<keyword evidence="2" id="KW-0256">Endoplasmic reticulum</keyword>
<dbReference type="GO" id="GO:0008270">
    <property type="term" value="F:zinc ion binding"/>
    <property type="evidence" value="ECO:0007669"/>
    <property type="project" value="UniProtKB-KW"/>
</dbReference>
<evidence type="ECO:0000256" key="2">
    <source>
        <dbReference type="RuleBase" id="RU367073"/>
    </source>
</evidence>
<organism evidence="5 6">
    <name type="scientific">Tetragonisca angustula</name>
    <dbReference type="NCBI Taxonomy" id="166442"/>
    <lineage>
        <taxon>Eukaryota</taxon>
        <taxon>Metazoa</taxon>
        <taxon>Ecdysozoa</taxon>
        <taxon>Arthropoda</taxon>
        <taxon>Hexapoda</taxon>
        <taxon>Insecta</taxon>
        <taxon>Pterygota</taxon>
        <taxon>Neoptera</taxon>
        <taxon>Endopterygota</taxon>
        <taxon>Hymenoptera</taxon>
        <taxon>Apocrita</taxon>
        <taxon>Aculeata</taxon>
        <taxon>Apoidea</taxon>
        <taxon>Anthophila</taxon>
        <taxon>Apidae</taxon>
        <taxon>Tetragonisca</taxon>
    </lineage>
</organism>
<dbReference type="InterPro" id="IPR040115">
    <property type="entry name" value="Lnp"/>
</dbReference>
<accession>A0AAW0ZDI4</accession>
<feature type="compositionally biased region" description="Basic and acidic residues" evidence="3">
    <location>
        <begin position="326"/>
        <end position="336"/>
    </location>
</feature>
<feature type="region of interest" description="Disordered" evidence="3">
    <location>
        <begin position="317"/>
        <end position="376"/>
    </location>
</feature>
<comment type="domain">
    <text evidence="2">The C4-type zinc finger motif is necessary both for its ER three-way tubular junction localization and formation.</text>
</comment>
<reference evidence="5 6" key="1">
    <citation type="submission" date="2024-05" db="EMBL/GenBank/DDBJ databases">
        <title>The nuclear and mitochondrial genome assemblies of Tetragonisca angustula (Apidae: Meliponini), a tiny yet remarkable pollinator in the Neotropics.</title>
        <authorList>
            <person name="Ferrari R."/>
            <person name="Ricardo P.C."/>
            <person name="Dias F.C."/>
            <person name="Araujo N.S."/>
            <person name="Soares D.O."/>
            <person name="Zhou Q.-S."/>
            <person name="Zhu C.-D."/>
            <person name="Coutinho L."/>
            <person name="Airas M.C."/>
            <person name="Batista T.M."/>
        </authorList>
    </citation>
    <scope>NUCLEOTIDE SEQUENCE [LARGE SCALE GENOMIC DNA]</scope>
    <source>
        <strain evidence="5">ASF017062</strain>
        <tissue evidence="5">Abdomen</tissue>
    </source>
</reference>
<dbReference type="GO" id="GO:0071788">
    <property type="term" value="P:endoplasmic reticulum tubular network maintenance"/>
    <property type="evidence" value="ECO:0007669"/>
    <property type="project" value="UniProtKB-UniRule"/>
</dbReference>
<comment type="function">
    <text evidence="2">Plays a role in determining ER morphology.</text>
</comment>
<keyword evidence="2" id="KW-0862">Zinc</keyword>
<keyword evidence="2" id="KW-0479">Metal-binding</keyword>
<comment type="similarity">
    <text evidence="1 2">Belongs to the lunapark family.</text>
</comment>
<feature type="compositionally biased region" description="Basic and acidic residues" evidence="3">
    <location>
        <begin position="358"/>
        <end position="376"/>
    </location>
</feature>
<dbReference type="PANTHER" id="PTHR22166:SF12">
    <property type="entry name" value="ENDOPLASMIC RETICULUM JUNCTION FORMATION PROTEIN LUNAPARK"/>
    <property type="match status" value="1"/>
</dbReference>
<keyword evidence="2" id="KW-0472">Membrane</keyword>
<gene>
    <name evidence="5" type="ORF">QLX08_010222</name>
</gene>
<evidence type="ECO:0000256" key="3">
    <source>
        <dbReference type="SAM" id="MobiDB-lite"/>
    </source>
</evidence>
<proteinExistence type="inferred from homology"/>
<evidence type="ECO:0000256" key="1">
    <source>
        <dbReference type="ARBA" id="ARBA00009940"/>
    </source>
</evidence>
<feature type="transmembrane region" description="Helical" evidence="2">
    <location>
        <begin position="73"/>
        <end position="92"/>
    </location>
</feature>
<feature type="domain" description="Lunapark zinc ribbon" evidence="4">
    <location>
        <begin position="246"/>
        <end position="295"/>
    </location>
</feature>
<keyword evidence="2" id="KW-0812">Transmembrane</keyword>
<dbReference type="AlphaFoldDB" id="A0AAW0ZDI4"/>
<dbReference type="Pfam" id="PF10058">
    <property type="entry name" value="Zn_ribbon_10"/>
    <property type="match status" value="1"/>
</dbReference>
<evidence type="ECO:0000259" key="4">
    <source>
        <dbReference type="Pfam" id="PF10058"/>
    </source>
</evidence>
<dbReference type="InterPro" id="IPR019273">
    <property type="entry name" value="Lunapark_Znf"/>
</dbReference>
<keyword evidence="2" id="KW-0863">Zinc-finger</keyword>
<evidence type="ECO:0000313" key="5">
    <source>
        <dbReference type="EMBL" id="KAK9295471.1"/>
    </source>
</evidence>
<dbReference type="GO" id="GO:0098826">
    <property type="term" value="C:endoplasmic reticulum tubular network membrane"/>
    <property type="evidence" value="ECO:0007669"/>
    <property type="project" value="UniProtKB-UniRule"/>
</dbReference>
<comment type="subcellular location">
    <subcellularLocation>
        <location evidence="2">Endoplasmic reticulum membrane</location>
        <topology evidence="2">Multi-pass membrane protein</topology>
    </subcellularLocation>
</comment>
<name>A0AAW0ZDI4_9HYME</name>
<protein>
    <recommendedName>
        <fullName evidence="2">Endoplasmic reticulum junction formation protein lunapark</fullName>
    </recommendedName>
</protein>
<feature type="compositionally biased region" description="Polar residues" evidence="3">
    <location>
        <begin position="337"/>
        <end position="357"/>
    </location>
</feature>
<evidence type="ECO:0000313" key="6">
    <source>
        <dbReference type="Proteomes" id="UP001432146"/>
    </source>
</evidence>
<dbReference type="Proteomes" id="UP001432146">
    <property type="component" value="Unassembled WGS sequence"/>
</dbReference>
<keyword evidence="2" id="KW-1133">Transmembrane helix</keyword>
<sequence length="376" mass="43276">MGIYSFLLSRFGRKKTTIEILEDLDVKIEEIERYGYSTEQRHKRIVGVLILYSVLFYIITVFVFYFYFFQASLYDQIFYIIPLLIFPILILLTKKMITWYYKCKISKNQDKLSTMQSEKKKILDEVTETETYKKAKEILLKFAPDQLTIMSSPKNLQQSNTSQSLMSPAGELRKRAIMNQNQTLIVQNNIPTDTNVPCDTLVCNSPNIHLQSAGRSVNTPNKNCKSPAPHLPILPRPILPKERTGLDRLIDYLVGDGPSNRYALICQSCDSHNGMALKEEFEYFGFKCSYCNFLNHARKQKPCAPKLMYNIERNSSLNTSENLSPDENREHLKDGQTESISASDSDLNEAGNVNPNTAEKKEKEVQNYEKNERNGR</sequence>
<comment type="caution">
    <text evidence="5">The sequence shown here is derived from an EMBL/GenBank/DDBJ whole genome shotgun (WGS) entry which is preliminary data.</text>
</comment>
<dbReference type="GO" id="GO:1903373">
    <property type="term" value="P:positive regulation of endoplasmic reticulum tubular network organization"/>
    <property type="evidence" value="ECO:0007669"/>
    <property type="project" value="UniProtKB-UniRule"/>
</dbReference>